<evidence type="ECO:0000313" key="2">
    <source>
        <dbReference type="Proteomes" id="UP001597168"/>
    </source>
</evidence>
<keyword evidence="2" id="KW-1185">Reference proteome</keyword>
<reference evidence="2" key="1">
    <citation type="journal article" date="2019" name="Int. J. Syst. Evol. Microbiol.">
        <title>The Global Catalogue of Microorganisms (GCM) 10K type strain sequencing project: providing services to taxonomists for standard genome sequencing and annotation.</title>
        <authorList>
            <consortium name="The Broad Institute Genomics Platform"/>
            <consortium name="The Broad Institute Genome Sequencing Center for Infectious Disease"/>
            <person name="Wu L."/>
            <person name="Ma J."/>
        </authorList>
    </citation>
    <scope>NUCLEOTIDE SEQUENCE [LARGE SCALE GENOMIC DNA]</scope>
    <source>
        <strain evidence="2">CCUG 60214</strain>
    </source>
</reference>
<evidence type="ECO:0008006" key="3">
    <source>
        <dbReference type="Google" id="ProtNLM"/>
    </source>
</evidence>
<evidence type="ECO:0000313" key="1">
    <source>
        <dbReference type="EMBL" id="MFD1145988.1"/>
    </source>
</evidence>
<dbReference type="EMBL" id="JBHTLK010000005">
    <property type="protein sequence ID" value="MFD1145988.1"/>
    <property type="molecule type" value="Genomic_DNA"/>
</dbReference>
<comment type="caution">
    <text evidence="1">The sequence shown here is derived from an EMBL/GenBank/DDBJ whole genome shotgun (WGS) entry which is preliminary data.</text>
</comment>
<accession>A0ABW3QDU4</accession>
<proteinExistence type="predicted"/>
<dbReference type="Proteomes" id="UP001597168">
    <property type="component" value="Unassembled WGS sequence"/>
</dbReference>
<organism evidence="1 2">
    <name type="scientific">Saccharothrix hoggarensis</name>
    <dbReference type="NCBI Taxonomy" id="913853"/>
    <lineage>
        <taxon>Bacteria</taxon>
        <taxon>Bacillati</taxon>
        <taxon>Actinomycetota</taxon>
        <taxon>Actinomycetes</taxon>
        <taxon>Pseudonocardiales</taxon>
        <taxon>Pseudonocardiaceae</taxon>
        <taxon>Saccharothrix</taxon>
    </lineage>
</organism>
<dbReference type="RefSeq" id="WP_380719281.1">
    <property type="nucleotide sequence ID" value="NZ_JBHTLK010000005.1"/>
</dbReference>
<protein>
    <recommendedName>
        <fullName evidence="3">Holin</fullName>
    </recommendedName>
</protein>
<name>A0ABW3QDU4_9PSEU</name>
<gene>
    <name evidence="1" type="ORF">ACFQ3T_02485</name>
</gene>
<sequence>MLKKLDLADLLDRVGWTFVQALGGIYTAKETSEQVGQADWRALLVGGLVSSLLVVLKVAGVKASHVASARAAVAKASEIPAVANLLASLAPVLGKLDDGKAGALVAEVLKKTLAELEAQDAPENRPASRH</sequence>